<accession>A0A9W7AKG1</accession>
<dbReference type="PANTHER" id="PTHR43846:SF1">
    <property type="entry name" value="TRNA URIDINE(34) HYDROXYLASE"/>
    <property type="match status" value="1"/>
</dbReference>
<dbReference type="SUPFAM" id="SSF52821">
    <property type="entry name" value="Rhodanese/Cell cycle control phosphatase"/>
    <property type="match status" value="1"/>
</dbReference>
<feature type="domain" description="Rhodanese" evidence="6">
    <location>
        <begin position="384"/>
        <end position="477"/>
    </location>
</feature>
<evidence type="ECO:0000313" key="8">
    <source>
        <dbReference type="Proteomes" id="UP001165085"/>
    </source>
</evidence>
<dbReference type="PROSITE" id="PS51682">
    <property type="entry name" value="SAM_OMT_I"/>
    <property type="match status" value="1"/>
</dbReference>
<dbReference type="PANTHER" id="PTHR43846">
    <property type="entry name" value="UPF0176 PROTEIN YCEA"/>
    <property type="match status" value="1"/>
</dbReference>
<dbReference type="GO" id="GO:0032259">
    <property type="term" value="P:methylation"/>
    <property type="evidence" value="ECO:0007669"/>
    <property type="project" value="UniProtKB-KW"/>
</dbReference>
<dbReference type="EMBL" id="BRXY01000158">
    <property type="protein sequence ID" value="GMH72596.1"/>
    <property type="molecule type" value="Genomic_DNA"/>
</dbReference>
<dbReference type="Gene3D" id="3.30.70.100">
    <property type="match status" value="1"/>
</dbReference>
<dbReference type="Gene3D" id="3.40.50.150">
    <property type="entry name" value="Vaccinia Virus protein VP39"/>
    <property type="match status" value="1"/>
</dbReference>
<dbReference type="SMART" id="SM00450">
    <property type="entry name" value="RHOD"/>
    <property type="match status" value="1"/>
</dbReference>
<sequence length="878" mass="96510">MRTLGFILLIMLLSMVAALRLGSFRLQRGIMRPNIRKVDGRHRFCFGAVQSRLYSTADMGKRAAREKAKNEVRLRNIRYREASSAARGDAASTLYSAKVSVCPVLREELNLNGREKRGRVFVESDSFASSSLQGLKNELHAFFRALRKSTYLLSAQLPQVNEDGEMVLDNEMIGDGKLELDVSSDEDVANLFKEAVNFYEARQNIGGAEAITRPTVLLHVSKDPNAPAPPPPPAYLDNMPDPTTSEHMTMLSFYSFPPSQIQDVDEFCLNLRRAWKPFGALGRIYVAKEGVNAQMSVPTNVMSNFRECCFAIPELGEYMENGLNIDPVPIPSKEFFHGENPPPFKNLHIRPKSQIVADGLDKPLDWQRAGNDLPPLEWHKKLQADEPPILLDCRNSYETGVGKFVNAEPLGTDTFRDSWEILKDRLKDVPRDKEVMTYCTGGIRCVKVGAYLEQELGFKNVSRLAGGIIAYDRTLEKEREKNPQEVEELSSLFHGTNYVFDGRVGRQITDHKLGECVTCGNMTNLLGNCANTACHKRMVQCSACLTGFDGCCSTSCQTRFVNGLAKSKRSLSSGVEREGGGVTKSSSGEIDFDPSVFDDVQEYSAEHSSEAPELYDAIQRNTERYLPTGAHMTSGGVQGRLLASLASMARSGRVLEVGTFTGYATCAFAEGVGAGGGGGLVLTLERDKLAVGVARHHIRALSKGTGADGWKFVGELDNKTVAELGEGEEFAVSLEDLGGVQVVSRRCNDALAVLEEMAADWGGLGLGEEPFDLVFVDADKTRLLDYVEVCLASDKVLRKGGAILVDNVLWKGAVIAAGDRNEDGDGDGDGGGVETKQTRRKRKLARIMHHFNERIKTDSRAEVVLLPLRDGLSIIRKR</sequence>
<evidence type="ECO:0000313" key="7">
    <source>
        <dbReference type="EMBL" id="GMH72596.1"/>
    </source>
</evidence>
<dbReference type="PROSITE" id="PS50206">
    <property type="entry name" value="RHODANESE_3"/>
    <property type="match status" value="1"/>
</dbReference>
<gene>
    <name evidence="7" type="ORF">TrST_g9872</name>
</gene>
<evidence type="ECO:0000259" key="6">
    <source>
        <dbReference type="PROSITE" id="PS50206"/>
    </source>
</evidence>
<protein>
    <recommendedName>
        <fullName evidence="6">Rhodanese domain-containing protein</fullName>
    </recommendedName>
</protein>
<dbReference type="InterPro" id="IPR002935">
    <property type="entry name" value="SAM_O-MeTrfase"/>
</dbReference>
<keyword evidence="8" id="KW-1185">Reference proteome</keyword>
<dbReference type="GO" id="GO:0008171">
    <property type="term" value="F:O-methyltransferase activity"/>
    <property type="evidence" value="ECO:0007669"/>
    <property type="project" value="InterPro"/>
</dbReference>
<dbReference type="InterPro" id="IPR029063">
    <property type="entry name" value="SAM-dependent_MTases_sf"/>
</dbReference>
<evidence type="ECO:0000256" key="4">
    <source>
        <dbReference type="ARBA" id="ARBA00023453"/>
    </source>
</evidence>
<dbReference type="InterPro" id="IPR022111">
    <property type="entry name" value="Rhodanese_C"/>
</dbReference>
<evidence type="ECO:0000256" key="2">
    <source>
        <dbReference type="ARBA" id="ARBA00022679"/>
    </source>
</evidence>
<dbReference type="AlphaFoldDB" id="A0A9W7AKG1"/>
<dbReference type="InterPro" id="IPR036873">
    <property type="entry name" value="Rhodanese-like_dom_sf"/>
</dbReference>
<reference evidence="8" key="1">
    <citation type="journal article" date="2023" name="Commun. Biol.">
        <title>Genome analysis of Parmales, the sister group of diatoms, reveals the evolutionary specialization of diatoms from phago-mixotrophs to photoautotrophs.</title>
        <authorList>
            <person name="Ban H."/>
            <person name="Sato S."/>
            <person name="Yoshikawa S."/>
            <person name="Yamada K."/>
            <person name="Nakamura Y."/>
            <person name="Ichinomiya M."/>
            <person name="Sato N."/>
            <person name="Blanc-Mathieu R."/>
            <person name="Endo H."/>
            <person name="Kuwata A."/>
            <person name="Ogata H."/>
        </authorList>
    </citation>
    <scope>NUCLEOTIDE SEQUENCE [LARGE SCALE GENOMIC DNA]</scope>
    <source>
        <strain evidence="8">NIES 3701</strain>
    </source>
</reference>
<dbReference type="Pfam" id="PF01596">
    <property type="entry name" value="Methyltransf_3"/>
    <property type="match status" value="2"/>
</dbReference>
<dbReference type="Proteomes" id="UP001165085">
    <property type="component" value="Unassembled WGS sequence"/>
</dbReference>
<organism evidence="7 8">
    <name type="scientific">Triparma strigata</name>
    <dbReference type="NCBI Taxonomy" id="1606541"/>
    <lineage>
        <taxon>Eukaryota</taxon>
        <taxon>Sar</taxon>
        <taxon>Stramenopiles</taxon>
        <taxon>Ochrophyta</taxon>
        <taxon>Bolidophyceae</taxon>
        <taxon>Parmales</taxon>
        <taxon>Triparmaceae</taxon>
        <taxon>Triparma</taxon>
    </lineage>
</organism>
<evidence type="ECO:0000256" key="3">
    <source>
        <dbReference type="ARBA" id="ARBA00022691"/>
    </source>
</evidence>
<feature type="chain" id="PRO_5040978255" description="Rhodanese domain-containing protein" evidence="5">
    <location>
        <begin position="19"/>
        <end position="878"/>
    </location>
</feature>
<feature type="signal peptide" evidence="5">
    <location>
        <begin position="1"/>
        <end position="18"/>
    </location>
</feature>
<evidence type="ECO:0000256" key="5">
    <source>
        <dbReference type="SAM" id="SignalP"/>
    </source>
</evidence>
<keyword evidence="5" id="KW-0732">Signal</keyword>
<keyword evidence="3" id="KW-0949">S-adenosyl-L-methionine</keyword>
<dbReference type="Pfam" id="PF00581">
    <property type="entry name" value="Rhodanese"/>
    <property type="match status" value="1"/>
</dbReference>
<dbReference type="InterPro" id="IPR001763">
    <property type="entry name" value="Rhodanese-like_dom"/>
</dbReference>
<evidence type="ECO:0000256" key="1">
    <source>
        <dbReference type="ARBA" id="ARBA00022603"/>
    </source>
</evidence>
<dbReference type="Pfam" id="PF12368">
    <property type="entry name" value="Rhodanese_C"/>
    <property type="match status" value="1"/>
</dbReference>
<name>A0A9W7AKG1_9STRA</name>
<keyword evidence="1" id="KW-0489">Methyltransferase</keyword>
<dbReference type="OrthoDB" id="25002at2759"/>
<comment type="caution">
    <text evidence="7">The sequence shown here is derived from an EMBL/GenBank/DDBJ whole genome shotgun (WGS) entry which is preliminary data.</text>
</comment>
<proteinExistence type="inferred from homology"/>
<dbReference type="InterPro" id="IPR040503">
    <property type="entry name" value="TRHO_N"/>
</dbReference>
<dbReference type="Pfam" id="PF17773">
    <property type="entry name" value="UPF0176_N"/>
    <property type="match status" value="1"/>
</dbReference>
<keyword evidence="2" id="KW-0808">Transferase</keyword>
<comment type="similarity">
    <text evidence="4">Belongs to the class I-like SAM-binding methyltransferase superfamily. Cation-dependent O-methyltransferase family.</text>
</comment>
<dbReference type="Gene3D" id="3.40.250.10">
    <property type="entry name" value="Rhodanese-like domain"/>
    <property type="match status" value="1"/>
</dbReference>
<dbReference type="SUPFAM" id="SSF53335">
    <property type="entry name" value="S-adenosyl-L-methionine-dependent methyltransferases"/>
    <property type="match status" value="1"/>
</dbReference>